<dbReference type="GeneID" id="19199812"/>
<evidence type="ECO:0000313" key="9">
    <source>
        <dbReference type="EMBL" id="EIW81236.1"/>
    </source>
</evidence>
<name>A0A5M3MQ97_CONPW</name>
<keyword evidence="10" id="KW-1185">Reference proteome</keyword>
<gene>
    <name evidence="9" type="ORF">CONPUDRAFT_124264</name>
</gene>
<dbReference type="Pfam" id="PF00400">
    <property type="entry name" value="WD40"/>
    <property type="match status" value="2"/>
</dbReference>
<dbReference type="SUPFAM" id="SSF53187">
    <property type="entry name" value="Zn-dependent exopeptidases"/>
    <property type="match status" value="1"/>
</dbReference>
<evidence type="ECO:0000256" key="2">
    <source>
        <dbReference type="ARBA" id="ARBA00022574"/>
    </source>
</evidence>
<dbReference type="PIRSF" id="PIRSF037237">
    <property type="entry name" value="Peptidase_WD_repeats_DUG2"/>
    <property type="match status" value="1"/>
</dbReference>
<dbReference type="Gene3D" id="3.30.70.360">
    <property type="match status" value="1"/>
</dbReference>
<feature type="domain" description="Peptidase M20 dimerisation" evidence="8">
    <location>
        <begin position="628"/>
        <end position="768"/>
    </location>
</feature>
<dbReference type="EMBL" id="JH711578">
    <property type="protein sequence ID" value="EIW81236.1"/>
    <property type="molecule type" value="Genomic_DNA"/>
</dbReference>
<dbReference type="SMART" id="SM00320">
    <property type="entry name" value="WD40"/>
    <property type="match status" value="6"/>
</dbReference>
<dbReference type="GO" id="GO:0006751">
    <property type="term" value="P:glutathione catabolic process"/>
    <property type="evidence" value="ECO:0007669"/>
    <property type="project" value="InterPro"/>
</dbReference>
<dbReference type="InterPro" id="IPR002933">
    <property type="entry name" value="Peptidase_M20"/>
</dbReference>
<dbReference type="OMA" id="HATVCVD"/>
<dbReference type="PANTHER" id="PTHR43270:SF8">
    <property type="entry name" value="DI- AND TRIPEPTIDASE DUG2-RELATED"/>
    <property type="match status" value="1"/>
</dbReference>
<dbReference type="Gene3D" id="3.40.630.10">
    <property type="entry name" value="Zn peptidases"/>
    <property type="match status" value="1"/>
</dbReference>
<dbReference type="SUPFAM" id="SSF50978">
    <property type="entry name" value="WD40 repeat-like"/>
    <property type="match status" value="1"/>
</dbReference>
<dbReference type="PROSITE" id="PS50294">
    <property type="entry name" value="WD_REPEATS_REGION"/>
    <property type="match status" value="1"/>
</dbReference>
<dbReference type="InterPro" id="IPR020472">
    <property type="entry name" value="WD40_PAC1"/>
</dbReference>
<dbReference type="InterPro" id="IPR051458">
    <property type="entry name" value="Cyt/Met_Dipeptidase"/>
</dbReference>
<dbReference type="AlphaFoldDB" id="A0A5M3MQ97"/>
<protein>
    <submittedName>
        <fullName evidence="9">Glutathione degradosome</fullName>
    </submittedName>
</protein>
<dbReference type="PANTHER" id="PTHR43270">
    <property type="entry name" value="BETA-ALA-HIS DIPEPTIDASE"/>
    <property type="match status" value="1"/>
</dbReference>
<evidence type="ECO:0000256" key="6">
    <source>
        <dbReference type="ARBA" id="ARBA00022801"/>
    </source>
</evidence>
<dbReference type="Gene3D" id="2.130.10.10">
    <property type="entry name" value="YVTN repeat-like/Quinoprotein amine dehydrogenase"/>
    <property type="match status" value="2"/>
</dbReference>
<organism evidence="9 10">
    <name type="scientific">Coniophora puteana (strain RWD-64-598)</name>
    <name type="common">Brown rot fungus</name>
    <dbReference type="NCBI Taxonomy" id="741705"/>
    <lineage>
        <taxon>Eukaryota</taxon>
        <taxon>Fungi</taxon>
        <taxon>Dikarya</taxon>
        <taxon>Basidiomycota</taxon>
        <taxon>Agaricomycotina</taxon>
        <taxon>Agaricomycetes</taxon>
        <taxon>Agaricomycetidae</taxon>
        <taxon>Boletales</taxon>
        <taxon>Coniophorineae</taxon>
        <taxon>Coniophoraceae</taxon>
        <taxon>Coniophora</taxon>
    </lineage>
</organism>
<evidence type="ECO:0000256" key="3">
    <source>
        <dbReference type="ARBA" id="ARBA00022670"/>
    </source>
</evidence>
<dbReference type="InterPro" id="IPR001680">
    <property type="entry name" value="WD40_rpt"/>
</dbReference>
<dbReference type="InterPro" id="IPR011650">
    <property type="entry name" value="Peptidase_M20_dimer"/>
</dbReference>
<keyword evidence="3" id="KW-0645">Protease</keyword>
<dbReference type="Pfam" id="PF07687">
    <property type="entry name" value="M20_dimer"/>
    <property type="match status" value="1"/>
</dbReference>
<evidence type="ECO:0000256" key="7">
    <source>
        <dbReference type="PROSITE-ProRule" id="PRU00221"/>
    </source>
</evidence>
<dbReference type="OrthoDB" id="7832001at2759"/>
<evidence type="ECO:0000256" key="5">
    <source>
        <dbReference type="ARBA" id="ARBA00022737"/>
    </source>
</evidence>
<sequence length="885" mass="97215">MANLPPGRIPHPSVSRNIPGAGPLPQLVHSLSNENNSVLCIMADATHIFTGGQCPTIQVWDKQSFTLKTTLNGHTASVLALEYAKEKCWLFSAAGDSTVRIWSTKSLAPLYVLHPYLETGAGDLFSLAWSPSLQTVYVGCQNTSLQWFSFNAQEMKRCHSEQQVTSGNSTPNRRPHKFFDSYPQYQHRPADIYANNSVEVQSSAESLTISCSALHIPPSNVIDSAHYGYIYCMALLPSYREGSDDEYPGLGMINLITGSGDETVKMWECSPTGLKLVYTYECQHGAVLSLAARREIIYAGCQDGYVKVLDPETRTLVRTLIVQENVDVLSLSLMYTDLYTCSANGQIQASRFSASFDCTASWKAHNGIILSSLVTRFSEYKGFFMVSGANDGFVNVWDIIPPEKGNSVLPARPGADRADEKEDSTIGNDTLTHVLSTFVSIPSVSSDPAHREDCRQAAIWLKKCLHQLGAESGLLPCEEGVNPLVLATFVGTQGKHPKKRLLFYGHYDVIPAPSAGWKTDPFTATGHNGYLYGRGVSDDKGPVLAVACAAADLLRQRALGVDVVFLIEGEEEHGSRGFMDAVKKHKVYIAIFSSSNRLRKSQHLIGDIDAILVSNSTWIAESPPCITYGLRGVVHCTVEVSSTSPDLHSGIEGGAASEPMQDLIQVLAALGNGQRKVTVPHFYDCVRPMVEDEKQMYNVLSQVAQRPMETLSSRWREPACTVHSINVSGPGNSTVIPSKVYAKVSLRLVPDQDIFTITKSLVEHLEQSFRQLQSPNQLKVTIDRTADWWIGDLNGPWFKALETAVRDEWGQEPLRIREGGSIPSIPNLEKEFGCQALHLPLGQSTDQAHLPNERISLINLRRGKTVIERFLTNIADASFLMPGGT</sequence>
<comment type="caution">
    <text evidence="9">The sequence shown here is derived from an EMBL/GenBank/DDBJ whole genome shotgun (WGS) entry which is preliminary data.</text>
</comment>
<keyword evidence="4" id="KW-0479">Metal-binding</keyword>
<dbReference type="PRINTS" id="PR00320">
    <property type="entry name" value="GPROTEINBRPT"/>
</dbReference>
<dbReference type="KEGG" id="cput:CONPUDRAFT_124264"/>
<dbReference type="InterPro" id="IPR017149">
    <property type="entry name" value="GSH_degradosome_Dug2"/>
</dbReference>
<dbReference type="Pfam" id="PF01546">
    <property type="entry name" value="Peptidase_M20"/>
    <property type="match status" value="1"/>
</dbReference>
<keyword evidence="6" id="KW-0378">Hydrolase</keyword>
<dbReference type="GO" id="GO:0046872">
    <property type="term" value="F:metal ion binding"/>
    <property type="evidence" value="ECO:0007669"/>
    <property type="project" value="UniProtKB-KW"/>
</dbReference>
<dbReference type="Proteomes" id="UP000053558">
    <property type="component" value="Unassembled WGS sequence"/>
</dbReference>
<dbReference type="GO" id="GO:0008233">
    <property type="term" value="F:peptidase activity"/>
    <property type="evidence" value="ECO:0007669"/>
    <property type="project" value="UniProtKB-KW"/>
</dbReference>
<dbReference type="PROSITE" id="PS50082">
    <property type="entry name" value="WD_REPEATS_2"/>
    <property type="match status" value="1"/>
</dbReference>
<feature type="repeat" description="WD" evidence="7">
    <location>
        <begin position="71"/>
        <end position="112"/>
    </location>
</feature>
<accession>A0A5M3MQ97</accession>
<keyword evidence="5" id="KW-0677">Repeat</keyword>
<proteinExistence type="inferred from homology"/>
<evidence type="ECO:0000256" key="4">
    <source>
        <dbReference type="ARBA" id="ARBA00022723"/>
    </source>
</evidence>
<evidence type="ECO:0000313" key="10">
    <source>
        <dbReference type="Proteomes" id="UP000053558"/>
    </source>
</evidence>
<keyword evidence="2 7" id="KW-0853">WD repeat</keyword>
<dbReference type="InterPro" id="IPR015943">
    <property type="entry name" value="WD40/YVTN_repeat-like_dom_sf"/>
</dbReference>
<comment type="similarity">
    <text evidence="1">Belongs to the peptidase M20A family.</text>
</comment>
<evidence type="ECO:0000256" key="1">
    <source>
        <dbReference type="ARBA" id="ARBA00006247"/>
    </source>
</evidence>
<reference evidence="10" key="1">
    <citation type="journal article" date="2012" name="Science">
        <title>The Paleozoic origin of enzymatic lignin decomposition reconstructed from 31 fungal genomes.</title>
        <authorList>
            <person name="Floudas D."/>
            <person name="Binder M."/>
            <person name="Riley R."/>
            <person name="Barry K."/>
            <person name="Blanchette R.A."/>
            <person name="Henrissat B."/>
            <person name="Martinez A.T."/>
            <person name="Otillar R."/>
            <person name="Spatafora J.W."/>
            <person name="Yadav J.S."/>
            <person name="Aerts A."/>
            <person name="Benoit I."/>
            <person name="Boyd A."/>
            <person name="Carlson A."/>
            <person name="Copeland A."/>
            <person name="Coutinho P.M."/>
            <person name="de Vries R.P."/>
            <person name="Ferreira P."/>
            <person name="Findley K."/>
            <person name="Foster B."/>
            <person name="Gaskell J."/>
            <person name="Glotzer D."/>
            <person name="Gorecki P."/>
            <person name="Heitman J."/>
            <person name="Hesse C."/>
            <person name="Hori C."/>
            <person name="Igarashi K."/>
            <person name="Jurgens J.A."/>
            <person name="Kallen N."/>
            <person name="Kersten P."/>
            <person name="Kohler A."/>
            <person name="Kuees U."/>
            <person name="Kumar T.K.A."/>
            <person name="Kuo A."/>
            <person name="LaButti K."/>
            <person name="Larrondo L.F."/>
            <person name="Lindquist E."/>
            <person name="Ling A."/>
            <person name="Lombard V."/>
            <person name="Lucas S."/>
            <person name="Lundell T."/>
            <person name="Martin R."/>
            <person name="McLaughlin D.J."/>
            <person name="Morgenstern I."/>
            <person name="Morin E."/>
            <person name="Murat C."/>
            <person name="Nagy L.G."/>
            <person name="Nolan M."/>
            <person name="Ohm R.A."/>
            <person name="Patyshakuliyeva A."/>
            <person name="Rokas A."/>
            <person name="Ruiz-Duenas F.J."/>
            <person name="Sabat G."/>
            <person name="Salamov A."/>
            <person name="Samejima M."/>
            <person name="Schmutz J."/>
            <person name="Slot J.C."/>
            <person name="St John F."/>
            <person name="Stenlid J."/>
            <person name="Sun H."/>
            <person name="Sun S."/>
            <person name="Syed K."/>
            <person name="Tsang A."/>
            <person name="Wiebenga A."/>
            <person name="Young D."/>
            <person name="Pisabarro A."/>
            <person name="Eastwood D.C."/>
            <person name="Martin F."/>
            <person name="Cullen D."/>
            <person name="Grigoriev I.V."/>
            <person name="Hibbett D.S."/>
        </authorList>
    </citation>
    <scope>NUCLEOTIDE SEQUENCE [LARGE SCALE GENOMIC DNA]</scope>
    <source>
        <strain evidence="10">RWD-64-598 SS2</strain>
    </source>
</reference>
<dbReference type="GO" id="GO:0006508">
    <property type="term" value="P:proteolysis"/>
    <property type="evidence" value="ECO:0007669"/>
    <property type="project" value="UniProtKB-KW"/>
</dbReference>
<dbReference type="RefSeq" id="XP_007768636.1">
    <property type="nucleotide sequence ID" value="XM_007770446.1"/>
</dbReference>
<evidence type="ECO:0000259" key="8">
    <source>
        <dbReference type="Pfam" id="PF07687"/>
    </source>
</evidence>
<dbReference type="InterPro" id="IPR036322">
    <property type="entry name" value="WD40_repeat_dom_sf"/>
</dbReference>